<dbReference type="PROSITE" id="PS00018">
    <property type="entry name" value="EF_HAND_1"/>
    <property type="match status" value="1"/>
</dbReference>
<dbReference type="GO" id="GO:0030286">
    <property type="term" value="C:dynein complex"/>
    <property type="evidence" value="ECO:0007669"/>
    <property type="project" value="InterPro"/>
</dbReference>
<dbReference type="AlphaFoldDB" id="A0AAV2TAQ1"/>
<dbReference type="CDD" id="cd21454">
    <property type="entry name" value="DLC-like_TAL"/>
    <property type="match status" value="1"/>
</dbReference>
<evidence type="ECO:0008006" key="4">
    <source>
        <dbReference type="Google" id="ProtNLM"/>
    </source>
</evidence>
<dbReference type="SUPFAM" id="SSF47473">
    <property type="entry name" value="EF-hand"/>
    <property type="match status" value="1"/>
</dbReference>
<dbReference type="EMBL" id="CAXLJL010000156">
    <property type="protein sequence ID" value="CAL5133189.1"/>
    <property type="molecule type" value="Genomic_DNA"/>
</dbReference>
<dbReference type="Gene3D" id="3.30.740.10">
    <property type="entry name" value="Protein Inhibitor Of Neuronal Nitric Oxide Synthase"/>
    <property type="match status" value="1"/>
</dbReference>
<dbReference type="SUPFAM" id="SSF54648">
    <property type="entry name" value="DLC"/>
    <property type="match status" value="1"/>
</dbReference>
<gene>
    <name evidence="2" type="ORF">CDAUBV1_LOCUS6460</name>
</gene>
<comment type="caution">
    <text evidence="2">The sequence shown here is derived from an EMBL/GenBank/DDBJ whole genome shotgun (WGS) entry which is preliminary data.</text>
</comment>
<dbReference type="SMART" id="SM01375">
    <property type="entry name" value="Dynein_light"/>
    <property type="match status" value="1"/>
</dbReference>
<dbReference type="Proteomes" id="UP001497525">
    <property type="component" value="Unassembled WGS sequence"/>
</dbReference>
<name>A0AAV2TAQ1_CALDB</name>
<dbReference type="InterPro" id="IPR037177">
    <property type="entry name" value="DLC_sf"/>
</dbReference>
<proteinExistence type="predicted"/>
<evidence type="ECO:0000256" key="1">
    <source>
        <dbReference type="ARBA" id="ARBA00022837"/>
    </source>
</evidence>
<accession>A0AAV2TAQ1</accession>
<protein>
    <recommendedName>
        <fullName evidence="4">Tegument antigen</fullName>
    </recommendedName>
</protein>
<reference evidence="2" key="1">
    <citation type="submission" date="2024-06" db="EMBL/GenBank/DDBJ databases">
        <authorList>
            <person name="Liu X."/>
            <person name="Lenzi L."/>
            <person name="Haldenby T S."/>
            <person name="Uol C."/>
        </authorList>
    </citation>
    <scope>NUCLEOTIDE SEQUENCE</scope>
</reference>
<dbReference type="InterPro" id="IPR001372">
    <property type="entry name" value="Dynein_light_chain_typ-1/2"/>
</dbReference>
<dbReference type="Pfam" id="PF01221">
    <property type="entry name" value="Dynein_light"/>
    <property type="match status" value="1"/>
</dbReference>
<evidence type="ECO:0000313" key="3">
    <source>
        <dbReference type="Proteomes" id="UP001497525"/>
    </source>
</evidence>
<dbReference type="InterPro" id="IPR018247">
    <property type="entry name" value="EF_Hand_1_Ca_BS"/>
</dbReference>
<sequence length="176" mass="20140">MNPYLEVFFNIDTDCTDSVSIKELKNYVENNNVDLATQLNIQKVIDNCHSGTVNLETYCVNADIDPAEARSLRENYVPSGKAFNNSDSEVRVISGTMPREQQREVAYAVRRLVKSGDCNEADMCNQIKNFLDSTYGRFWHVFLTKGPSWSSFTHMPSTSFFFHLGENVFLLWRTPC</sequence>
<evidence type="ECO:0000313" key="2">
    <source>
        <dbReference type="EMBL" id="CAL5133189.1"/>
    </source>
</evidence>
<dbReference type="GO" id="GO:0007017">
    <property type="term" value="P:microtubule-based process"/>
    <property type="evidence" value="ECO:0007669"/>
    <property type="project" value="InterPro"/>
</dbReference>
<organism evidence="2 3">
    <name type="scientific">Calicophoron daubneyi</name>
    <name type="common">Rumen fluke</name>
    <name type="synonym">Paramphistomum daubneyi</name>
    <dbReference type="NCBI Taxonomy" id="300641"/>
    <lineage>
        <taxon>Eukaryota</taxon>
        <taxon>Metazoa</taxon>
        <taxon>Spiralia</taxon>
        <taxon>Lophotrochozoa</taxon>
        <taxon>Platyhelminthes</taxon>
        <taxon>Trematoda</taxon>
        <taxon>Digenea</taxon>
        <taxon>Plagiorchiida</taxon>
        <taxon>Pronocephalata</taxon>
        <taxon>Paramphistomoidea</taxon>
        <taxon>Paramphistomidae</taxon>
        <taxon>Calicophoron</taxon>
    </lineage>
</organism>
<keyword evidence="1" id="KW-0106">Calcium</keyword>
<dbReference type="InterPro" id="IPR011992">
    <property type="entry name" value="EF-hand-dom_pair"/>
</dbReference>